<dbReference type="AlphaFoldDB" id="A0A952DVH4"/>
<organism evidence="7 8">
    <name type="scientific">Candidatus Dojkabacteria bacterium</name>
    <dbReference type="NCBI Taxonomy" id="2099670"/>
    <lineage>
        <taxon>Bacteria</taxon>
        <taxon>Candidatus Dojkabacteria</taxon>
    </lineage>
</organism>
<dbReference type="InterPro" id="IPR020568">
    <property type="entry name" value="Ribosomal_Su5_D2-typ_SF"/>
</dbReference>
<name>A0A952DVH4_9BACT</name>
<accession>A0A952DVH4</accession>
<dbReference type="GO" id="GO:0005737">
    <property type="term" value="C:cytoplasm"/>
    <property type="evidence" value="ECO:0007669"/>
    <property type="project" value="UniProtKB-ARBA"/>
</dbReference>
<evidence type="ECO:0000256" key="5">
    <source>
        <dbReference type="HAMAP-Rule" id="MF_00532"/>
    </source>
</evidence>
<dbReference type="HAMAP" id="MF_00532_B">
    <property type="entry name" value="Ribosomal_uS9_B"/>
    <property type="match status" value="1"/>
</dbReference>
<evidence type="ECO:0000313" key="8">
    <source>
        <dbReference type="Proteomes" id="UP000781173"/>
    </source>
</evidence>
<dbReference type="GO" id="GO:0003723">
    <property type="term" value="F:RNA binding"/>
    <property type="evidence" value="ECO:0007669"/>
    <property type="project" value="TreeGrafter"/>
</dbReference>
<dbReference type="SUPFAM" id="SSF54211">
    <property type="entry name" value="Ribosomal protein S5 domain 2-like"/>
    <property type="match status" value="1"/>
</dbReference>
<dbReference type="Proteomes" id="UP000781173">
    <property type="component" value="Unassembled WGS sequence"/>
</dbReference>
<evidence type="ECO:0000313" key="7">
    <source>
        <dbReference type="EMBL" id="MBW7953612.1"/>
    </source>
</evidence>
<dbReference type="InterPro" id="IPR020574">
    <property type="entry name" value="Ribosomal_uS9_CS"/>
</dbReference>
<comment type="similarity">
    <text evidence="1 5 6">Belongs to the universal ribosomal protein uS9 family.</text>
</comment>
<dbReference type="InterPro" id="IPR000754">
    <property type="entry name" value="Ribosomal_uS9"/>
</dbReference>
<dbReference type="NCBIfam" id="NF001099">
    <property type="entry name" value="PRK00132.1"/>
    <property type="match status" value="1"/>
</dbReference>
<dbReference type="Pfam" id="PF00380">
    <property type="entry name" value="Ribosomal_S9"/>
    <property type="match status" value="1"/>
</dbReference>
<sequence length="134" mass="14943">MADTKLEKYTYAIGRRKTATATVRLFLGKGVSTVNNKPVNEMFPSKIDQKKIASPFKAIGKETDFYFTAVTNGGGTTGQSGAVRHALSRALAELNPDYRLALKPLGYLTRDPRMVERKKTGLRKARKSEQYSKR</sequence>
<dbReference type="PANTHER" id="PTHR21569:SF1">
    <property type="entry name" value="SMALL RIBOSOMAL SUBUNIT PROTEIN US9M"/>
    <property type="match status" value="1"/>
</dbReference>
<protein>
    <recommendedName>
        <fullName evidence="4 5">Small ribosomal subunit protein uS9</fullName>
    </recommendedName>
</protein>
<gene>
    <name evidence="5 7" type="primary">rpsI</name>
    <name evidence="7" type="ORF">H3C67_02395</name>
</gene>
<keyword evidence="2 5" id="KW-0689">Ribosomal protein</keyword>
<dbReference type="FunFam" id="3.30.230.10:FF:000001">
    <property type="entry name" value="30S ribosomal protein S9"/>
    <property type="match status" value="1"/>
</dbReference>
<dbReference type="EMBL" id="JACFOF010000004">
    <property type="protein sequence ID" value="MBW7953612.1"/>
    <property type="molecule type" value="Genomic_DNA"/>
</dbReference>
<dbReference type="InterPro" id="IPR014721">
    <property type="entry name" value="Ribsml_uS5_D2-typ_fold_subgr"/>
</dbReference>
<reference evidence="7" key="1">
    <citation type="journal article" date="2022" name="ISME J.">
        <title>A general approach to explore prokaryotic protein glycosylation reveals the unique surface layer modulation of an anammox bacterium.</title>
        <authorList>
            <person name="Pabst M."/>
            <person name="Grouzdev D.S."/>
            <person name="Lawson C.E."/>
            <person name="Kleikamp H.B.C."/>
            <person name="de Ram C."/>
            <person name="Louwen R."/>
            <person name="Lin Y.M."/>
            <person name="Lucker S."/>
            <person name="van Loosdrecht M.C.M."/>
            <person name="Laureni M."/>
        </authorList>
    </citation>
    <scope>NUCLEOTIDE SEQUENCE</scope>
    <source>
        <strain evidence="7">BROCD043</strain>
    </source>
</reference>
<keyword evidence="3 5" id="KW-0687">Ribonucleoprotein</keyword>
<evidence type="ECO:0000256" key="6">
    <source>
        <dbReference type="RuleBase" id="RU003815"/>
    </source>
</evidence>
<dbReference type="GO" id="GO:0015935">
    <property type="term" value="C:small ribosomal subunit"/>
    <property type="evidence" value="ECO:0007669"/>
    <property type="project" value="TreeGrafter"/>
</dbReference>
<dbReference type="InterPro" id="IPR023035">
    <property type="entry name" value="Ribosomal_uS9_bac/plastid"/>
</dbReference>
<comment type="caution">
    <text evidence="7">The sequence shown here is derived from an EMBL/GenBank/DDBJ whole genome shotgun (WGS) entry which is preliminary data.</text>
</comment>
<dbReference type="GO" id="GO:0006412">
    <property type="term" value="P:translation"/>
    <property type="evidence" value="ECO:0007669"/>
    <property type="project" value="UniProtKB-UniRule"/>
</dbReference>
<evidence type="ECO:0000256" key="2">
    <source>
        <dbReference type="ARBA" id="ARBA00022980"/>
    </source>
</evidence>
<dbReference type="PANTHER" id="PTHR21569">
    <property type="entry name" value="RIBOSOMAL PROTEIN S9"/>
    <property type="match status" value="1"/>
</dbReference>
<evidence type="ECO:0000256" key="1">
    <source>
        <dbReference type="ARBA" id="ARBA00005251"/>
    </source>
</evidence>
<dbReference type="Gene3D" id="3.30.230.10">
    <property type="match status" value="1"/>
</dbReference>
<evidence type="ECO:0000256" key="4">
    <source>
        <dbReference type="ARBA" id="ARBA00035259"/>
    </source>
</evidence>
<dbReference type="PROSITE" id="PS00360">
    <property type="entry name" value="RIBOSOMAL_S9"/>
    <property type="match status" value="1"/>
</dbReference>
<dbReference type="GO" id="GO:0003735">
    <property type="term" value="F:structural constituent of ribosome"/>
    <property type="evidence" value="ECO:0007669"/>
    <property type="project" value="InterPro"/>
</dbReference>
<proteinExistence type="inferred from homology"/>
<evidence type="ECO:0000256" key="3">
    <source>
        <dbReference type="ARBA" id="ARBA00023274"/>
    </source>
</evidence>